<organism evidence="4">
    <name type="scientific">Pseudomonas saudimassiliensis</name>
    <dbReference type="NCBI Taxonomy" id="1461581"/>
    <lineage>
        <taxon>Bacteria</taxon>
        <taxon>Pseudomonadati</taxon>
        <taxon>Pseudomonadota</taxon>
        <taxon>Gammaproteobacteria</taxon>
        <taxon>Pseudomonadales</taxon>
        <taxon>Pseudomonadaceae</taxon>
        <taxon>Pseudomonas</taxon>
    </lineage>
</organism>
<dbReference type="EMBL" id="LM997413">
    <property type="protein sequence ID" value="CEA02526.1"/>
    <property type="molecule type" value="Genomic_DNA"/>
</dbReference>
<dbReference type="OrthoDB" id="9787298at2"/>
<evidence type="ECO:0000313" key="4">
    <source>
        <dbReference type="EMBL" id="CEA02526.1"/>
    </source>
</evidence>
<dbReference type="GO" id="GO:0016491">
    <property type="term" value="F:oxidoreductase activity"/>
    <property type="evidence" value="ECO:0007669"/>
    <property type="project" value="UniProtKB-KW"/>
</dbReference>
<gene>
    <name evidence="4" type="ORF">BN1049_00780</name>
</gene>
<dbReference type="RefSeq" id="WP_044498408.1">
    <property type="nucleotide sequence ID" value="NZ_LK391969.1"/>
</dbReference>
<name>A0A078MCS0_9PSED</name>
<evidence type="ECO:0000259" key="3">
    <source>
        <dbReference type="SMART" id="SM00822"/>
    </source>
</evidence>
<accession>A0A078MCS0</accession>
<dbReference type="PRINTS" id="PR00081">
    <property type="entry name" value="GDHRDH"/>
</dbReference>
<proteinExistence type="inferred from homology"/>
<evidence type="ECO:0000256" key="1">
    <source>
        <dbReference type="ARBA" id="ARBA00006484"/>
    </source>
</evidence>
<dbReference type="PANTHER" id="PTHR43477:SF1">
    <property type="entry name" value="DIHYDROANTICAPSIN 7-DEHYDROGENASE"/>
    <property type="match status" value="1"/>
</dbReference>
<dbReference type="InterPro" id="IPR002347">
    <property type="entry name" value="SDR_fam"/>
</dbReference>
<dbReference type="PROSITE" id="PS00061">
    <property type="entry name" value="ADH_SHORT"/>
    <property type="match status" value="1"/>
</dbReference>
<dbReference type="InterPro" id="IPR057326">
    <property type="entry name" value="KR_dom"/>
</dbReference>
<dbReference type="Pfam" id="PF13561">
    <property type="entry name" value="adh_short_C2"/>
    <property type="match status" value="1"/>
</dbReference>
<evidence type="ECO:0000256" key="2">
    <source>
        <dbReference type="ARBA" id="ARBA00023002"/>
    </source>
</evidence>
<dbReference type="InterPro" id="IPR020904">
    <property type="entry name" value="Sc_DH/Rdtase_CS"/>
</dbReference>
<dbReference type="InterPro" id="IPR036291">
    <property type="entry name" value="NAD(P)-bd_dom_sf"/>
</dbReference>
<dbReference type="PATRIC" id="fig|1461581.3.peg.763"/>
<dbReference type="PRINTS" id="PR00080">
    <property type="entry name" value="SDRFAMILY"/>
</dbReference>
<dbReference type="FunFam" id="3.40.50.720:FF:000084">
    <property type="entry name" value="Short-chain dehydrogenase reductase"/>
    <property type="match status" value="1"/>
</dbReference>
<protein>
    <submittedName>
        <fullName evidence="4">Short-chain dehydrogenase</fullName>
    </submittedName>
</protein>
<dbReference type="SUPFAM" id="SSF51735">
    <property type="entry name" value="NAD(P)-binding Rossmann-fold domains"/>
    <property type="match status" value="1"/>
</dbReference>
<dbReference type="SMART" id="SM00822">
    <property type="entry name" value="PKS_KR"/>
    <property type="match status" value="1"/>
</dbReference>
<reference evidence="4" key="1">
    <citation type="submission" date="2014-07" db="EMBL/GenBank/DDBJ databases">
        <authorList>
            <person name="Urmite Genomes Urmite Genomes"/>
        </authorList>
    </citation>
    <scope>NUCLEOTIDE SEQUENCE</scope>
    <source>
        <strain evidence="4">12M76_air</strain>
    </source>
</reference>
<dbReference type="EMBL" id="LK391969">
    <property type="protein sequence ID" value="CEF25861.1"/>
    <property type="molecule type" value="Genomic_DNA"/>
</dbReference>
<dbReference type="Gene3D" id="3.40.50.720">
    <property type="entry name" value="NAD(P)-binding Rossmann-like Domain"/>
    <property type="match status" value="1"/>
</dbReference>
<dbReference type="PANTHER" id="PTHR43477">
    <property type="entry name" value="DIHYDROANTICAPSIN 7-DEHYDROGENASE"/>
    <property type="match status" value="1"/>
</dbReference>
<dbReference type="AlphaFoldDB" id="A0A078MCS0"/>
<comment type="similarity">
    <text evidence="1">Belongs to the short-chain dehydrogenases/reductases (SDR) family.</text>
</comment>
<dbReference type="NCBIfam" id="NF005559">
    <property type="entry name" value="PRK07231.1"/>
    <property type="match status" value="1"/>
</dbReference>
<feature type="domain" description="Ketoreductase" evidence="3">
    <location>
        <begin position="8"/>
        <end position="192"/>
    </location>
</feature>
<sequence>MQPRLLDRVAVVTGAASGIGAAVARRFVGEGAQVVLTDLNVEQGERLAAELGDQALFLRQDVSDPADWQALAALVRERFPRLDVLVNNAGVLIPGSIEEATLEQWHRLLRINSDSVFLGCQTAVALMKDAGGGSIINMSSIAALAARHDYLAYGASKGAVAALTRSVAVHCRRAKYRIRCNSVHPDGVMTPMTQGGYPQGMDSSLFTIDHDPMNRACLPEDVAGAVLYLASDDSRAVNGIELRVDSGQFVMSI</sequence>
<keyword evidence="2" id="KW-0560">Oxidoreductase</keyword>
<dbReference type="InterPro" id="IPR051122">
    <property type="entry name" value="SDR_DHRS6-like"/>
</dbReference>